<feature type="compositionally biased region" description="Basic and acidic residues" evidence="1">
    <location>
        <begin position="214"/>
        <end position="228"/>
    </location>
</feature>
<sequence length="278" mass="30693">MEKDSPSKPSVAELAGRLKGHILPMTTTNNGLPFQRRSTSSLKFQNQKDDNEESDKTKPFKIKRKSSPIIGKLQANLALSPTALLPASKNSEVKLQPAPLAPTTSCGLPSPTLQPPPFSTEEEEPAVFDTPPVATPLPSINKSRARLSFKRRPPTRQHRRSAGEEDGAFALALFPCELFRPTENGEAEQGLVSPAEEARILEAEEDRDCAQTQDKVENADPDDRRDLEEEREDEQTQNLKSIEEEQVSEPSPTGGIGGVEERREEKAEEEQQADTSQM</sequence>
<reference evidence="3" key="3">
    <citation type="submission" date="2025-09" db="UniProtKB">
        <authorList>
            <consortium name="Ensembl"/>
        </authorList>
    </citation>
    <scope>IDENTIFICATION</scope>
</reference>
<proteinExistence type="predicted"/>
<feature type="domain" description="FAM21/CAPZIP" evidence="2">
    <location>
        <begin position="59"/>
        <end position="165"/>
    </location>
</feature>
<reference evidence="3" key="2">
    <citation type="submission" date="2025-08" db="UniProtKB">
        <authorList>
            <consortium name="Ensembl"/>
        </authorList>
    </citation>
    <scope>IDENTIFICATION</scope>
</reference>
<dbReference type="InParanoid" id="A0A3B5K432"/>
<organism evidence="3 4">
    <name type="scientific">Takifugu rubripes</name>
    <name type="common">Japanese pufferfish</name>
    <name type="synonym">Fugu rubripes</name>
    <dbReference type="NCBI Taxonomy" id="31033"/>
    <lineage>
        <taxon>Eukaryota</taxon>
        <taxon>Metazoa</taxon>
        <taxon>Chordata</taxon>
        <taxon>Craniata</taxon>
        <taxon>Vertebrata</taxon>
        <taxon>Euteleostomi</taxon>
        <taxon>Actinopterygii</taxon>
        <taxon>Neopterygii</taxon>
        <taxon>Teleostei</taxon>
        <taxon>Neoteleostei</taxon>
        <taxon>Acanthomorphata</taxon>
        <taxon>Eupercaria</taxon>
        <taxon>Tetraodontiformes</taxon>
        <taxon>Tetradontoidea</taxon>
        <taxon>Tetraodontidae</taxon>
        <taxon>Takifugu</taxon>
    </lineage>
</organism>
<dbReference type="GeneTree" id="ENSGT00940000153997"/>
<feature type="region of interest" description="Disordered" evidence="1">
    <location>
        <begin position="97"/>
        <end position="167"/>
    </location>
</feature>
<dbReference type="OMA" id="KLKGHIM"/>
<feature type="compositionally biased region" description="Polar residues" evidence="1">
    <location>
        <begin position="25"/>
        <end position="45"/>
    </location>
</feature>
<keyword evidence="4" id="KW-1185">Reference proteome</keyword>
<dbReference type="STRING" id="31033.ENSTRUP00000048089"/>
<dbReference type="Proteomes" id="UP000005226">
    <property type="component" value="Chromosome 11"/>
</dbReference>
<dbReference type="AlphaFoldDB" id="A0A3B5K432"/>
<gene>
    <name evidence="3" type="primary">zgc:153184</name>
</gene>
<evidence type="ECO:0000256" key="1">
    <source>
        <dbReference type="SAM" id="MobiDB-lite"/>
    </source>
</evidence>
<evidence type="ECO:0000259" key="2">
    <source>
        <dbReference type="Pfam" id="PF15255"/>
    </source>
</evidence>
<accession>A0A3B5K432</accession>
<feature type="region of interest" description="Disordered" evidence="1">
    <location>
        <begin position="1"/>
        <end position="67"/>
    </location>
</feature>
<reference evidence="3 4" key="1">
    <citation type="journal article" date="2011" name="Genome Biol. Evol.">
        <title>Integration of the genetic map and genome assembly of fugu facilitates insights into distinct features of genome evolution in teleosts and mammals.</title>
        <authorList>
            <person name="Kai W."/>
            <person name="Kikuchi K."/>
            <person name="Tohari S."/>
            <person name="Chew A.K."/>
            <person name="Tay A."/>
            <person name="Fujiwara A."/>
            <person name="Hosoya S."/>
            <person name="Suetake H."/>
            <person name="Naruse K."/>
            <person name="Brenner S."/>
            <person name="Suzuki Y."/>
            <person name="Venkatesh B."/>
        </authorList>
    </citation>
    <scope>NUCLEOTIDE SEQUENCE [LARGE SCALE GENOMIC DNA]</scope>
</reference>
<evidence type="ECO:0000313" key="4">
    <source>
        <dbReference type="Proteomes" id="UP000005226"/>
    </source>
</evidence>
<feature type="compositionally biased region" description="Basic residues" evidence="1">
    <location>
        <begin position="143"/>
        <end position="160"/>
    </location>
</feature>
<feature type="region of interest" description="Disordered" evidence="1">
    <location>
        <begin position="184"/>
        <end position="278"/>
    </location>
</feature>
<dbReference type="Pfam" id="PF15255">
    <property type="entry name" value="CAP-ZIP_m"/>
    <property type="match status" value="1"/>
</dbReference>
<dbReference type="OrthoDB" id="9450049at2759"/>
<feature type="compositionally biased region" description="Basic and acidic residues" evidence="1">
    <location>
        <begin position="46"/>
        <end position="58"/>
    </location>
</feature>
<evidence type="ECO:0000313" key="3">
    <source>
        <dbReference type="Ensembl" id="ENSTRUP00000048089.2"/>
    </source>
</evidence>
<protein>
    <submittedName>
        <fullName evidence="3">Zgc:153184</fullName>
    </submittedName>
</protein>
<name>A0A3B5K432_TAKRU</name>
<dbReference type="InterPro" id="IPR029341">
    <property type="entry name" value="FAM21/CAPZIP"/>
</dbReference>
<dbReference type="Ensembl" id="ENSTRUT00000057874.2">
    <property type="protein sequence ID" value="ENSTRUP00000048089.2"/>
    <property type="gene ID" value="ENSTRUG00000025197.2"/>
</dbReference>